<dbReference type="Proteomes" id="UP001057402">
    <property type="component" value="Chromosome 4"/>
</dbReference>
<dbReference type="EMBL" id="CM042883">
    <property type="protein sequence ID" value="KAI4377612.1"/>
    <property type="molecule type" value="Genomic_DNA"/>
</dbReference>
<comment type="caution">
    <text evidence="1">The sequence shown here is derived from an EMBL/GenBank/DDBJ whole genome shotgun (WGS) entry which is preliminary data.</text>
</comment>
<sequence>MVSSDKELEAQLVDAGKKLIGPPSSTDQLLPLLNHVEDCLSKVEQSPQKSMQEALSTLQKALVAEELLKHSEPDVQIAVASCISEITRISAPEAPYEDDVMKEVFQLIVSSFGNLSTMSSRSYVKRVSILETVAKVRSCVVMLDLECDSLIIEMFRHFLKEIRDYHEETVFTSMETIMTLVIDESEDIAPELLSPVLESVKKNESFSPMARKLGEKVLKNCAKKLKPYLCEVLKSLGAELDDYTAIVASVCSGTNGVVEETNAHTVTEERPVSPPDGPASVASPNTKGNNGLTSTNKSLVDSNNLKKEEGGGENVASKESDEVNGDKKLDNDIVAKVEAQPEPNSDKAEKEPSSSAEASFLVNDSMIAEGGSQKKEDREHDHQSISLPSPILPADSEVEAAAVVPSSNTIENESTGAGLKNQNDNLLTKSKAHEKGPSKQEDKMEEDELPSADVDEKKTEYEEDLSREVDVAKGGGLNDNSASEEKTLTAEDSVKDTEATSDSAATKLKQSKKKVNAKPEKRKGMSGRIDTEQETAKLPKEGKDALKSSKKYDKKEAVPPLKGSGKGKPHSVETPKGSLKREDAPSKEEGNGAKKDGAALVGSKIKVWWPMDKAFYKGRVVDFDAVTKKHRIVYFDGDVEVLSLRKERWEIVKDNSRNEDGEESESSDASLKRPPKKAKLKATQSATKQAKLVSTPKQSIGGSSSSKPKGGTATSTVSHKSKEGSKANNPGGESSFRTPKGGQKSVDTSLEKVDKLKDKDASASSKVMKPKGDVSGSKNPLKSKHVTPETAGKLKSKQESNSKPVGKLLKSPVKSGSKDDPSKVKPRPVKSEDSEATDEEEEEDSPTVAPPSKVRKLSGSSSASTGRGGKLGRGKKRRRGA</sequence>
<proteinExistence type="predicted"/>
<evidence type="ECO:0000313" key="1">
    <source>
        <dbReference type="EMBL" id="KAI4377612.1"/>
    </source>
</evidence>
<protein>
    <submittedName>
        <fullName evidence="1">Uncharacterized protein</fullName>
    </submittedName>
</protein>
<name>A0ACB9RGR2_9MYRT</name>
<evidence type="ECO:0000313" key="2">
    <source>
        <dbReference type="Proteomes" id="UP001057402"/>
    </source>
</evidence>
<gene>
    <name evidence="1" type="ORF">MLD38_015210</name>
</gene>
<reference evidence="2" key="1">
    <citation type="journal article" date="2023" name="Front. Plant Sci.">
        <title>Chromosomal-level genome assembly of Melastoma candidum provides insights into trichome evolution.</title>
        <authorList>
            <person name="Zhong Y."/>
            <person name="Wu W."/>
            <person name="Sun C."/>
            <person name="Zou P."/>
            <person name="Liu Y."/>
            <person name="Dai S."/>
            <person name="Zhou R."/>
        </authorList>
    </citation>
    <scope>NUCLEOTIDE SEQUENCE [LARGE SCALE GENOMIC DNA]</scope>
</reference>
<keyword evidence="2" id="KW-1185">Reference proteome</keyword>
<accession>A0ACB9RGR2</accession>
<organism evidence="1 2">
    <name type="scientific">Melastoma candidum</name>
    <dbReference type="NCBI Taxonomy" id="119954"/>
    <lineage>
        <taxon>Eukaryota</taxon>
        <taxon>Viridiplantae</taxon>
        <taxon>Streptophyta</taxon>
        <taxon>Embryophyta</taxon>
        <taxon>Tracheophyta</taxon>
        <taxon>Spermatophyta</taxon>
        <taxon>Magnoliopsida</taxon>
        <taxon>eudicotyledons</taxon>
        <taxon>Gunneridae</taxon>
        <taxon>Pentapetalae</taxon>
        <taxon>rosids</taxon>
        <taxon>malvids</taxon>
        <taxon>Myrtales</taxon>
        <taxon>Melastomataceae</taxon>
        <taxon>Melastomatoideae</taxon>
        <taxon>Melastomateae</taxon>
        <taxon>Melastoma</taxon>
    </lineage>
</organism>